<comment type="caution">
    <text evidence="1">The sequence shown here is derived from an EMBL/GenBank/DDBJ whole genome shotgun (WGS) entry which is preliminary data.</text>
</comment>
<gene>
    <name evidence="1" type="ORF">H8705_08940</name>
</gene>
<dbReference type="Proteomes" id="UP000623678">
    <property type="component" value="Unassembled WGS sequence"/>
</dbReference>
<dbReference type="RefSeq" id="WP_262395427.1">
    <property type="nucleotide sequence ID" value="NZ_JACRTD010000006.1"/>
</dbReference>
<evidence type="ECO:0000313" key="2">
    <source>
        <dbReference type="Proteomes" id="UP000623678"/>
    </source>
</evidence>
<sequence length="62" mass="7172">MSIKKELVALPSKLHCSDGSVLLIQKMDHEQKAEFIRLAEHRLSKYYSLHPAKWRNLLAALD</sequence>
<keyword evidence="2" id="KW-1185">Reference proteome</keyword>
<evidence type="ECO:0000313" key="1">
    <source>
        <dbReference type="EMBL" id="MBC8585708.1"/>
    </source>
</evidence>
<organism evidence="1 2">
    <name type="scientific">Youxingia wuxianensis</name>
    <dbReference type="NCBI Taxonomy" id="2763678"/>
    <lineage>
        <taxon>Bacteria</taxon>
        <taxon>Bacillati</taxon>
        <taxon>Bacillota</taxon>
        <taxon>Clostridia</taxon>
        <taxon>Eubacteriales</taxon>
        <taxon>Oscillospiraceae</taxon>
        <taxon>Youxingia</taxon>
    </lineage>
</organism>
<protein>
    <submittedName>
        <fullName evidence="1">Uncharacterized protein</fullName>
    </submittedName>
</protein>
<dbReference type="AlphaFoldDB" id="A0A926ELM7"/>
<accession>A0A926ELM7</accession>
<reference evidence="1" key="1">
    <citation type="submission" date="2020-08" db="EMBL/GenBank/DDBJ databases">
        <title>Genome public.</title>
        <authorList>
            <person name="Liu C."/>
            <person name="Sun Q."/>
        </authorList>
    </citation>
    <scope>NUCLEOTIDE SEQUENCE</scope>
    <source>
        <strain evidence="1">NSJ-64</strain>
    </source>
</reference>
<proteinExistence type="predicted"/>
<name>A0A926ELM7_9FIRM</name>
<dbReference type="EMBL" id="JACRTD010000006">
    <property type="protein sequence ID" value="MBC8585708.1"/>
    <property type="molecule type" value="Genomic_DNA"/>
</dbReference>